<gene>
    <name evidence="1" type="ORF">L227DRAFT_611940</name>
</gene>
<dbReference type="OrthoDB" id="2756160at2759"/>
<evidence type="ECO:0000313" key="1">
    <source>
        <dbReference type="EMBL" id="RPD59324.1"/>
    </source>
</evidence>
<organism evidence="1 2">
    <name type="scientific">Lentinus tigrinus ALCF2SS1-6</name>
    <dbReference type="NCBI Taxonomy" id="1328759"/>
    <lineage>
        <taxon>Eukaryota</taxon>
        <taxon>Fungi</taxon>
        <taxon>Dikarya</taxon>
        <taxon>Basidiomycota</taxon>
        <taxon>Agaricomycotina</taxon>
        <taxon>Agaricomycetes</taxon>
        <taxon>Polyporales</taxon>
        <taxon>Polyporaceae</taxon>
        <taxon>Lentinus</taxon>
    </lineage>
</organism>
<evidence type="ECO:0000313" key="2">
    <source>
        <dbReference type="Proteomes" id="UP000313359"/>
    </source>
</evidence>
<dbReference type="Proteomes" id="UP000313359">
    <property type="component" value="Unassembled WGS sequence"/>
</dbReference>
<accession>A0A5C2S8B7</accession>
<protein>
    <submittedName>
        <fullName evidence="1">Uncharacterized protein</fullName>
    </submittedName>
</protein>
<sequence length="268" mass="30377">MWCRGHSSLGLLLRPTARPYGSGPVLHVHSDSDTPLAGQGWPPSLILLLDGTTCPAAPRLELRAPLKTTFNSGLVARSPLKRFWPIPLFAAAYLVHIRYRAWRPRVLRRLTTLKLPELYGAMALGHAANIEADRLCEKIVPQHDLNRYRIHRYSVAMANSCHDTIQKKYAECPDPIWPNVAYPHSDKSVTVQSSADDDNWGNRLTGLLDTARWQLRSQWSDELSRAYVAHTLAPHIQKLGLSDHDARILLWYVAERIYTKSYSKPSLF</sequence>
<name>A0A5C2S8B7_9APHY</name>
<dbReference type="EMBL" id="ML122270">
    <property type="protein sequence ID" value="RPD59324.1"/>
    <property type="molecule type" value="Genomic_DNA"/>
</dbReference>
<keyword evidence="2" id="KW-1185">Reference proteome</keyword>
<dbReference type="AlphaFoldDB" id="A0A5C2S8B7"/>
<proteinExistence type="predicted"/>
<reference evidence="1" key="1">
    <citation type="journal article" date="2018" name="Genome Biol. Evol.">
        <title>Genomics and development of Lentinus tigrinus, a white-rot wood-decaying mushroom with dimorphic fruiting bodies.</title>
        <authorList>
            <person name="Wu B."/>
            <person name="Xu Z."/>
            <person name="Knudson A."/>
            <person name="Carlson A."/>
            <person name="Chen N."/>
            <person name="Kovaka S."/>
            <person name="LaButti K."/>
            <person name="Lipzen A."/>
            <person name="Pennachio C."/>
            <person name="Riley R."/>
            <person name="Schakwitz W."/>
            <person name="Umezawa K."/>
            <person name="Ohm R.A."/>
            <person name="Grigoriev I.V."/>
            <person name="Nagy L.G."/>
            <person name="Gibbons J."/>
            <person name="Hibbett D."/>
        </authorList>
    </citation>
    <scope>NUCLEOTIDE SEQUENCE [LARGE SCALE GENOMIC DNA]</scope>
    <source>
        <strain evidence="1">ALCF2SS1-6</strain>
    </source>
</reference>